<dbReference type="OrthoDB" id="5102375at2"/>
<dbReference type="AlphaFoldDB" id="A0A4Y8KR70"/>
<dbReference type="InterPro" id="IPR007421">
    <property type="entry name" value="Schlafen_AlbA_2_dom"/>
</dbReference>
<comment type="caution">
    <text evidence="2">The sequence shown here is derived from an EMBL/GenBank/DDBJ whole genome shotgun (WGS) entry which is preliminary data.</text>
</comment>
<protein>
    <submittedName>
        <fullName evidence="2">ATP-binding protein</fullName>
    </submittedName>
</protein>
<keyword evidence="3" id="KW-1185">Reference proteome</keyword>
<dbReference type="EMBL" id="SOHQ01000028">
    <property type="protein sequence ID" value="TFD78414.1"/>
    <property type="molecule type" value="Genomic_DNA"/>
</dbReference>
<reference evidence="2 3" key="1">
    <citation type="submission" date="2019-03" db="EMBL/GenBank/DDBJ databases">
        <title>Genomics of glacier-inhabiting Cryobacterium strains.</title>
        <authorList>
            <person name="Liu Q."/>
            <person name="Xin Y.-H."/>
        </authorList>
    </citation>
    <scope>NUCLEOTIDE SEQUENCE [LARGE SCALE GENOMIC DNA]</scope>
    <source>
        <strain evidence="2 3">CGMCC 1.4292</strain>
    </source>
</reference>
<dbReference type="Gene3D" id="3.30.950.30">
    <property type="entry name" value="Schlafen, AAA domain"/>
    <property type="match status" value="1"/>
</dbReference>
<evidence type="ECO:0000313" key="3">
    <source>
        <dbReference type="Proteomes" id="UP000298218"/>
    </source>
</evidence>
<sequence length="486" mass="52153">MSPENRRSDELRSSTRALLAAGEQPHIEFKSIVVKSAIAKQVASGANYVAFQPAAEVHTIIFGVAEEDNAATGVTVGSIVGLFSEAGGPADLDSLQLQIEQTIHSNVRPQPKIAIYQENVSTAPILVLEVRPTSAPHVVDERWLMRGVGGVRAMSQAEALQIFKRQRLSAWIDEFGDSDPLKRALAGIQHSIDDLRLAQFPTEPSDAVGGLVNASVDTVSDSLQSIDFKVGEVMDALVEVNQRVLEPTGTARDVTAEQAWATVTDSRQLRMHTIYLCASSLGAQRVALLDGLFCEFLGATAEYSAFAQNLAESAVYRMIRRAGEGLSKELNAAADLISAALWRRNGMPPQFGFDWLDEVRRTEDLLSEAQGLRSPLFGDDRVGGVDAESGVLELPGVSVEMVLRALDGALSLNQKLMSVRTPTGVYWWAVPESCSIWPVVFAPGVRIDVDAVAEMPTVSAAISTLVSRSGGSSWCVEGPGVAIPTS</sequence>
<dbReference type="Pfam" id="PF04326">
    <property type="entry name" value="SLFN_AlbA_2"/>
    <property type="match status" value="1"/>
</dbReference>
<gene>
    <name evidence="2" type="ORF">E3T53_09445</name>
</gene>
<dbReference type="InterPro" id="IPR038461">
    <property type="entry name" value="Schlafen_AlbA_2_dom_sf"/>
</dbReference>
<organism evidence="2 3">
    <name type="scientific">Cryobacterium psychrophilum</name>
    <dbReference type="NCBI Taxonomy" id="41988"/>
    <lineage>
        <taxon>Bacteria</taxon>
        <taxon>Bacillati</taxon>
        <taxon>Actinomycetota</taxon>
        <taxon>Actinomycetes</taxon>
        <taxon>Micrococcales</taxon>
        <taxon>Microbacteriaceae</taxon>
        <taxon>Cryobacterium</taxon>
    </lineage>
</organism>
<accession>A0A4Y8KR70</accession>
<dbReference type="GO" id="GO:0005524">
    <property type="term" value="F:ATP binding"/>
    <property type="evidence" value="ECO:0007669"/>
    <property type="project" value="UniProtKB-KW"/>
</dbReference>
<name>A0A4Y8KR70_9MICO</name>
<keyword evidence="2" id="KW-0547">Nucleotide-binding</keyword>
<feature type="domain" description="Schlafen AlbA-2" evidence="1">
    <location>
        <begin position="23"/>
        <end position="137"/>
    </location>
</feature>
<keyword evidence="2" id="KW-0067">ATP-binding</keyword>
<evidence type="ECO:0000313" key="2">
    <source>
        <dbReference type="EMBL" id="TFD78414.1"/>
    </source>
</evidence>
<evidence type="ECO:0000259" key="1">
    <source>
        <dbReference type="Pfam" id="PF04326"/>
    </source>
</evidence>
<proteinExistence type="predicted"/>
<dbReference type="RefSeq" id="WP_134174430.1">
    <property type="nucleotide sequence ID" value="NZ_SODI01000001.1"/>
</dbReference>
<dbReference type="Proteomes" id="UP000298218">
    <property type="component" value="Unassembled WGS sequence"/>
</dbReference>